<proteinExistence type="predicted"/>
<reference evidence="3" key="1">
    <citation type="submission" date="2020-07" db="EMBL/GenBank/DDBJ databases">
        <authorList>
            <person name="Tarantini F.S."/>
            <person name="Hong K.W."/>
            <person name="Chan K.G."/>
        </authorList>
    </citation>
    <scope>NUCLEOTIDE SEQUENCE</scope>
    <source>
        <strain evidence="3">32-07</strain>
    </source>
</reference>
<protein>
    <recommendedName>
        <fullName evidence="5">Secreted protein</fullName>
    </recommendedName>
</protein>
<keyword evidence="4" id="KW-1185">Reference proteome</keyword>
<evidence type="ECO:0000313" key="4">
    <source>
        <dbReference type="Proteomes" id="UP001049518"/>
    </source>
</evidence>
<name>A0ABX8R2Y1_9ACTN</name>
<keyword evidence="2" id="KW-0732">Signal</keyword>
<evidence type="ECO:0000256" key="2">
    <source>
        <dbReference type="SAM" id="SignalP"/>
    </source>
</evidence>
<sequence length="239" mass="23480">MPKPFTLLLPALGAGALLMAAATTAPAATAPAPSPALSTTITSGGKPYSGDVKATNINGTRLSGNGPGVGLITTTCTSATLVAAVVSDGTSGSLKDLALSGCTNNFGGSDTITVGNLPYTGGSVVHDPVSGGRDGVLKINAPNPGVDVKAVLNLKSLGRTETCHYGLTGSAPLTIDLFNGNNPARPDTANAHSQGELKGQSLQKVASSENTSGCPASASANGRYQLLTSPGGADLLLGP</sequence>
<dbReference type="Proteomes" id="UP001049518">
    <property type="component" value="Chromosome"/>
</dbReference>
<evidence type="ECO:0000256" key="1">
    <source>
        <dbReference type="SAM" id="MobiDB-lite"/>
    </source>
</evidence>
<evidence type="ECO:0008006" key="5">
    <source>
        <dbReference type="Google" id="ProtNLM"/>
    </source>
</evidence>
<evidence type="ECO:0000313" key="3">
    <source>
        <dbReference type="EMBL" id="QXJ24322.1"/>
    </source>
</evidence>
<accession>A0ABX8R2Y1</accession>
<feature type="chain" id="PRO_5046720188" description="Secreted protein" evidence="2">
    <location>
        <begin position="28"/>
        <end position="239"/>
    </location>
</feature>
<feature type="signal peptide" evidence="2">
    <location>
        <begin position="1"/>
        <end position="27"/>
    </location>
</feature>
<feature type="region of interest" description="Disordered" evidence="1">
    <location>
        <begin position="182"/>
        <end position="221"/>
    </location>
</feature>
<feature type="compositionally biased region" description="Polar residues" evidence="1">
    <location>
        <begin position="200"/>
        <end position="221"/>
    </location>
</feature>
<dbReference type="EMBL" id="CP059572">
    <property type="protein sequence ID" value="QXJ24322.1"/>
    <property type="molecule type" value="Genomic_DNA"/>
</dbReference>
<dbReference type="RefSeq" id="WP_231330049.1">
    <property type="nucleotide sequence ID" value="NZ_CP059572.1"/>
</dbReference>
<organism evidence="3 4">
    <name type="scientific">Actinomadura graeca</name>
    <dbReference type="NCBI Taxonomy" id="2750812"/>
    <lineage>
        <taxon>Bacteria</taxon>
        <taxon>Bacillati</taxon>
        <taxon>Actinomycetota</taxon>
        <taxon>Actinomycetes</taxon>
        <taxon>Streptosporangiales</taxon>
        <taxon>Thermomonosporaceae</taxon>
        <taxon>Actinomadura</taxon>
    </lineage>
</organism>
<gene>
    <name evidence="3" type="ORF">AGRA3207_005622</name>
</gene>